<evidence type="ECO:0000313" key="1">
    <source>
        <dbReference type="EMBL" id="CAB4671536.1"/>
    </source>
</evidence>
<proteinExistence type="predicted"/>
<reference evidence="1" key="1">
    <citation type="submission" date="2020-05" db="EMBL/GenBank/DDBJ databases">
        <authorList>
            <person name="Chiriac C."/>
            <person name="Salcher M."/>
            <person name="Ghai R."/>
            <person name="Kavagutti S V."/>
        </authorList>
    </citation>
    <scope>NUCLEOTIDE SEQUENCE</scope>
</reference>
<protein>
    <submittedName>
        <fullName evidence="1">Unannotated protein</fullName>
    </submittedName>
</protein>
<accession>A0A6J6MC76</accession>
<organism evidence="1">
    <name type="scientific">freshwater metagenome</name>
    <dbReference type="NCBI Taxonomy" id="449393"/>
    <lineage>
        <taxon>unclassified sequences</taxon>
        <taxon>metagenomes</taxon>
        <taxon>ecological metagenomes</taxon>
    </lineage>
</organism>
<gene>
    <name evidence="1" type="ORF">UFOPK2282_01104</name>
</gene>
<name>A0A6J6MC76_9ZZZZ</name>
<dbReference type="EMBL" id="CAEZWR010000136">
    <property type="protein sequence ID" value="CAB4671536.1"/>
    <property type="molecule type" value="Genomic_DNA"/>
</dbReference>
<dbReference type="AlphaFoldDB" id="A0A6J6MC76"/>
<sequence>MPTTRQRYQITETDALAECLDKAAEKWPHESRSKLLVRLALAGAQISLESPAERAFKVHIALSALHASLGDLYKGVTIDEIRGE</sequence>